<feature type="signal peptide" evidence="1">
    <location>
        <begin position="1"/>
        <end position="20"/>
    </location>
</feature>
<dbReference type="EMBL" id="LKAM01000013">
    <property type="protein sequence ID" value="KUM46178.1"/>
    <property type="molecule type" value="Genomic_DNA"/>
</dbReference>
<geneLocation type="mitochondrion" evidence="2"/>
<sequence length="126" mass="14312">MLILLLLLLCISIYTNYTDTYHLLLILKVLVDYETKLLSMISNLCPQTGVRNICRHLFIRICIASRKGINVNKGASCLLKIECYLSRQPTCVQEPVQTFRKSWDPDKPMALVNAFGISCWSGTLDT</sequence>
<dbReference type="AlphaFoldDB" id="A0A124GMM9"/>
<accession>A0A124GMM9</accession>
<organism evidence="2">
    <name type="scientific">Picea glauca</name>
    <name type="common">White spruce</name>
    <name type="synonym">Pinus glauca</name>
    <dbReference type="NCBI Taxonomy" id="3330"/>
    <lineage>
        <taxon>Eukaryota</taxon>
        <taxon>Viridiplantae</taxon>
        <taxon>Streptophyta</taxon>
        <taxon>Embryophyta</taxon>
        <taxon>Tracheophyta</taxon>
        <taxon>Spermatophyta</taxon>
        <taxon>Pinopsida</taxon>
        <taxon>Pinidae</taxon>
        <taxon>Conifers I</taxon>
        <taxon>Pinales</taxon>
        <taxon>Pinaceae</taxon>
        <taxon>Picea</taxon>
    </lineage>
</organism>
<comment type="caution">
    <text evidence="2">The sequence shown here is derived from an EMBL/GenBank/DDBJ whole genome shotgun (WGS) entry which is preliminary data.</text>
</comment>
<gene>
    <name evidence="2" type="ORF">ABT39_MTgene1984</name>
</gene>
<name>A0A124GMM9_PICGL</name>
<keyword evidence="1" id="KW-0732">Signal</keyword>
<proteinExistence type="predicted"/>
<reference evidence="2" key="1">
    <citation type="journal article" date="2015" name="Genome Biol. Evol.">
        <title>Organellar Genomes of White Spruce (Picea glauca): Assembly and Annotation.</title>
        <authorList>
            <person name="Jackman S.D."/>
            <person name="Warren R.L."/>
            <person name="Gibb E.A."/>
            <person name="Vandervalk B.P."/>
            <person name="Mohamadi H."/>
            <person name="Chu J."/>
            <person name="Raymond A."/>
            <person name="Pleasance S."/>
            <person name="Coope R."/>
            <person name="Wildung M.R."/>
            <person name="Ritland C.E."/>
            <person name="Bousquet J."/>
            <person name="Jones S.J."/>
            <person name="Bohlmann J."/>
            <person name="Birol I."/>
        </authorList>
    </citation>
    <scope>NUCLEOTIDE SEQUENCE [LARGE SCALE GENOMIC DNA]</scope>
    <source>
        <tissue evidence="2">Flushing bud</tissue>
    </source>
</reference>
<evidence type="ECO:0000256" key="1">
    <source>
        <dbReference type="SAM" id="SignalP"/>
    </source>
</evidence>
<evidence type="ECO:0000313" key="2">
    <source>
        <dbReference type="EMBL" id="KUM46178.1"/>
    </source>
</evidence>
<feature type="chain" id="PRO_5007172423" evidence="1">
    <location>
        <begin position="21"/>
        <end position="126"/>
    </location>
</feature>
<keyword evidence="2" id="KW-0496">Mitochondrion</keyword>
<protein>
    <submittedName>
        <fullName evidence="2">Uncharacterized protein</fullName>
    </submittedName>
</protein>